<dbReference type="GO" id="GO:0016579">
    <property type="term" value="P:protein deubiquitination"/>
    <property type="evidence" value="ECO:0007669"/>
    <property type="project" value="InterPro"/>
</dbReference>
<name>A0AA39F6J1_9HYME</name>
<keyword evidence="2" id="KW-0833">Ubl conjugation pathway</keyword>
<keyword evidence="3" id="KW-0378">Hydrolase</keyword>
<feature type="compositionally biased region" description="Low complexity" evidence="4">
    <location>
        <begin position="1852"/>
        <end position="1880"/>
    </location>
</feature>
<feature type="region of interest" description="Disordered" evidence="4">
    <location>
        <begin position="496"/>
        <end position="555"/>
    </location>
</feature>
<feature type="region of interest" description="Disordered" evidence="4">
    <location>
        <begin position="900"/>
        <end position="936"/>
    </location>
</feature>
<feature type="compositionally biased region" description="Low complexity" evidence="4">
    <location>
        <begin position="1907"/>
        <end position="1948"/>
    </location>
</feature>
<feature type="compositionally biased region" description="Polar residues" evidence="4">
    <location>
        <begin position="1002"/>
        <end position="1011"/>
    </location>
</feature>
<feature type="compositionally biased region" description="Low complexity" evidence="4">
    <location>
        <begin position="1183"/>
        <end position="1195"/>
    </location>
</feature>
<evidence type="ECO:0000256" key="1">
    <source>
        <dbReference type="ARBA" id="ARBA00009085"/>
    </source>
</evidence>
<feature type="region of interest" description="Disordered" evidence="4">
    <location>
        <begin position="990"/>
        <end position="1028"/>
    </location>
</feature>
<evidence type="ECO:0000313" key="6">
    <source>
        <dbReference type="EMBL" id="KAK0163874.1"/>
    </source>
</evidence>
<dbReference type="PANTHER" id="PTHR22975">
    <property type="entry name" value="UBIQUITIN SPECIFIC PROTEINASE"/>
    <property type="match status" value="1"/>
</dbReference>
<sequence>MRMTATMGLPQQQQFSSQDNVDYATYLQSSHNRKVHINQSDLQYQLVNNQKHDIKDHNTSFTTTKGLLNGPGQNNCFLNSAVQVLWHLDIFRRSFRELSGHACMRESCIFCALKDLFSQLQFSQDSALPPDALRRALAESFLDQQRFQLGFMDDAAECFENILLRIHLHIASGEAEDMCSARHCVPHQKFAMTLVEQNVCGACGATSEPLPFTQMVHYVSASALTSQAREILPAAKNSPDLFGQLLRRAGGMGEIRECPSACGAKIQICRTLMNRPEIVSVGVVWDSERPSLEHIMDVFATVGTCLRLSDVFHSVVDSRWGATTVHNLVGVVTYYGKHYSTFFFHTKLKVWIYFDDATVKEIGPRWEQVVEKCRRGRYQPLLLLYATPGGTPVNTENAPKNVTPFPNGKGWKSPSKTNVRRSVTPSPEKPLINNTARRAITPNPDSPTHNVYTQRRVYSDYQNLTDIQSNIFPKQDVDTVDGETESKYISRRAVESVMQQQKKQQMQLTRSLSAGSTPQDGISIPDHLNVPRRRDSGNWSGDRNSASSSSSTTMDNPYLYIVNKMQRNSGVPKSPTSKSGELSSSSSGHYDAGYDSYSLSSTDSLPLQQGLKHNLQLAQIPEGYQPSPGDDCERLCKETDALLDKSRAAEDAGDLGTAVALCNAASSKARAAMDAPYNNPHTITIARMKHNTCVMRSRSLHRRIMQEQAIANGEKEEAAPEGRHSRENSKSGQHSRQNSRDKGNHSRQNSRELLINTPVIVDKPSTKNIEIYATLPKKKTLRSKATAVNVIEDEEYMLYETKPTQRLGLFSRTKRCDDDKKDKKRARSEERNKNVSRDFSLLPTRSSISPKNVKQEKPKEIIDTTNKNVQVNNAASTGDQKQGKKQHKIRRKLLMGGLIKRKNRSMPDLREGQDGQPAVCQENNSNTLPKQSVDDSNVGLKGGNEVGQSLSGYLSEGHLEFSGSCNTGNPNLERSRLMRKSFHGNAPKVLHVAKVPPPPPLRTTSQLSKSKLTGEVRNEHQSDQSSAYGVTDGQCAVINSSQDQTTNAYWSHLNPVNFNATSQICRNNYDNYSCEPHSLPFLPSYNTPEQNINPTFITSASSQSNFSSNSNNNNNNNTNNNINSNNNNNTCGNNSNNNNNVNNNHSNGSNSKPRIQDDVVQYANGILYEPTFVVTRADVHSEQSPVKLQQQQQPESLPPYPENATISHSRQPSEDFPPPPYPTIPSVTHSRQASEDFPPPPSPLEVDNVLSQQHQQLEHHQASLQHYHQMQMQQQQQLRASPVETQQISSLLAELQLKRSQILVSDDMDNRKQDEDDKTTSENWLRELQAKQAERRMKKQGGGSLDNEEVPKTIARRTSDLMMNSITQAAFQSGSFDVVDCPRVVASVKDMAAKFEQNKLQSAAKDDIDTKLQPKLMSSSSPVMGYNCVEQQKSIGETTNQMPLSSENLAAFTKADNHGSSLLTSSIESSSSQSTFVALPTESSSQCTGQNSGLNAAILSMALTLPHENGLPIDYPEDDISEVAMQNTIQNTTILPNEDDIAPRKTTRRIGKKKSVSFCDQVVLVATAEDDENDSYIPNPILERVLRSAMNKPETVQVLREIRSLQEAEMNRDNLPVIKFQQQTLPLKSEAEIMPSTTYQDQLRSVNPINTVSDTAKSTFARQNLNEPIISTTQDSKKSFSSTYNTDGSHDTRDLYQAVPSNQIANKTCYSPQLQQQIRYSQNGLTSYSQQPLPQPVASQVLYQQMHTAHSRNSTIPVSQMQKPMSPYTIQMHNQYPAQATASAQQQQKLMNNNPQKNNYPATYYHLEQQHNQMNKQMTAQQYQQNIVANQRMSSSVNSSPITVQHSQQFSYPANQSPNPYQQQYSQQNQYPANNYQSYPHQNGVGSQQNRTVNQSVPQYQPPPNPGSYQPQQQQQQQQQGQQFLQQNLSQSQQIQQHNNIQQHQNSSNYPQQRVDDYQRPPQKNDQQNILAPNQTYPNSIQNGQIQSNMKYPNYQHPPQPKHAKQIQFQVNGKNTTGIITNSLPMNAMQKSVSASAIPRTSPCHLCRKKQVIEPAMYCPDCDFYMSRFRPKN</sequence>
<feature type="compositionally biased region" description="Polar residues" evidence="4">
    <location>
        <begin position="414"/>
        <end position="425"/>
    </location>
</feature>
<feature type="compositionally biased region" description="Basic and acidic residues" evidence="4">
    <location>
        <begin position="713"/>
        <end position="729"/>
    </location>
</feature>
<evidence type="ECO:0000259" key="5">
    <source>
        <dbReference type="PROSITE" id="PS50235"/>
    </source>
</evidence>
<evidence type="ECO:0000256" key="4">
    <source>
        <dbReference type="SAM" id="MobiDB-lite"/>
    </source>
</evidence>
<dbReference type="Gene3D" id="3.90.70.10">
    <property type="entry name" value="Cysteine proteinases"/>
    <property type="match status" value="1"/>
</dbReference>
<feature type="region of interest" description="Disordered" evidence="4">
    <location>
        <begin position="815"/>
        <end position="888"/>
    </location>
</feature>
<feature type="region of interest" description="Disordered" evidence="4">
    <location>
        <begin position="394"/>
        <end position="431"/>
    </location>
</feature>
<dbReference type="PANTHER" id="PTHR22975:SF9">
    <property type="entry name" value="ECHINUS SPLICE FORM 3"/>
    <property type="match status" value="1"/>
</dbReference>
<keyword evidence="7" id="KW-1185">Reference proteome</keyword>
<feature type="compositionally biased region" description="Polar residues" evidence="4">
    <location>
        <begin position="843"/>
        <end position="852"/>
    </location>
</feature>
<feature type="region of interest" description="Disordered" evidence="4">
    <location>
        <begin position="1092"/>
        <end position="1154"/>
    </location>
</feature>
<evidence type="ECO:0000256" key="2">
    <source>
        <dbReference type="ARBA" id="ARBA00022786"/>
    </source>
</evidence>
<comment type="caution">
    <text evidence="6">The sequence shown here is derived from an EMBL/GenBank/DDBJ whole genome shotgun (WGS) entry which is preliminary data.</text>
</comment>
<dbReference type="GO" id="GO:0004843">
    <property type="term" value="F:cysteine-type deubiquitinase activity"/>
    <property type="evidence" value="ECO:0007669"/>
    <property type="project" value="InterPro"/>
</dbReference>
<proteinExistence type="inferred from homology"/>
<feature type="compositionally biased region" description="Polar residues" evidence="4">
    <location>
        <begin position="921"/>
        <end position="930"/>
    </location>
</feature>
<accession>A0AA39F6J1</accession>
<dbReference type="InterPro" id="IPR038765">
    <property type="entry name" value="Papain-like_cys_pep_sf"/>
</dbReference>
<dbReference type="InterPro" id="IPR001394">
    <property type="entry name" value="Peptidase_C19_UCH"/>
</dbReference>
<feature type="domain" description="USP" evidence="5">
    <location>
        <begin position="65"/>
        <end position="388"/>
    </location>
</feature>
<feature type="region of interest" description="Disordered" evidence="4">
    <location>
        <begin position="567"/>
        <end position="588"/>
    </location>
</feature>
<feature type="compositionally biased region" description="Basic and acidic residues" evidence="4">
    <location>
        <begin position="853"/>
        <end position="862"/>
    </location>
</feature>
<feature type="compositionally biased region" description="Polar residues" evidence="4">
    <location>
        <begin position="508"/>
        <end position="520"/>
    </location>
</feature>
<feature type="compositionally biased region" description="Low complexity" evidence="4">
    <location>
        <begin position="498"/>
        <end position="507"/>
    </location>
</feature>
<comment type="similarity">
    <text evidence="1">Belongs to the peptidase C19 family.</text>
</comment>
<feature type="compositionally biased region" description="Polar residues" evidence="4">
    <location>
        <begin position="1962"/>
        <end position="1991"/>
    </location>
</feature>
<feature type="compositionally biased region" description="Polar residues" evidence="4">
    <location>
        <begin position="863"/>
        <end position="880"/>
    </location>
</feature>
<gene>
    <name evidence="6" type="ORF">PV328_002560</name>
</gene>
<feature type="compositionally biased region" description="Low complexity" evidence="4">
    <location>
        <begin position="574"/>
        <end position="587"/>
    </location>
</feature>
<protein>
    <recommendedName>
        <fullName evidence="5">USP domain-containing protein</fullName>
    </recommendedName>
</protein>
<feature type="compositionally biased region" description="Low complexity" evidence="4">
    <location>
        <begin position="1262"/>
        <end position="1277"/>
    </location>
</feature>
<reference evidence="6" key="1">
    <citation type="journal article" date="2023" name="bioRxiv">
        <title>Scaffold-level genome assemblies of two parasitoid biocontrol wasps reveal the parthenogenesis mechanism and an associated novel virus.</title>
        <authorList>
            <person name="Inwood S."/>
            <person name="Skelly J."/>
            <person name="Guhlin J."/>
            <person name="Harrop T."/>
            <person name="Goldson S."/>
            <person name="Dearden P."/>
        </authorList>
    </citation>
    <scope>NUCLEOTIDE SEQUENCE</scope>
    <source>
        <strain evidence="6">Irish</strain>
        <tissue evidence="6">Whole body</tissue>
    </source>
</reference>
<dbReference type="InterPro" id="IPR052398">
    <property type="entry name" value="Ubiquitin_hydrolase_53/54"/>
</dbReference>
<dbReference type="Proteomes" id="UP001168990">
    <property type="component" value="Unassembled WGS sequence"/>
</dbReference>
<dbReference type="EMBL" id="JAQQBS010001422">
    <property type="protein sequence ID" value="KAK0163874.1"/>
    <property type="molecule type" value="Genomic_DNA"/>
</dbReference>
<feature type="compositionally biased region" description="Basic and acidic residues" evidence="4">
    <location>
        <begin position="815"/>
        <end position="836"/>
    </location>
</feature>
<feature type="compositionally biased region" description="Basic and acidic residues" evidence="4">
    <location>
        <begin position="1012"/>
        <end position="1022"/>
    </location>
</feature>
<dbReference type="PROSITE" id="PS50235">
    <property type="entry name" value="USP_3"/>
    <property type="match status" value="1"/>
</dbReference>
<feature type="region of interest" description="Disordered" evidence="4">
    <location>
        <begin position="1851"/>
        <end position="2001"/>
    </location>
</feature>
<feature type="region of interest" description="Disordered" evidence="4">
    <location>
        <begin position="1183"/>
        <end position="1277"/>
    </location>
</feature>
<feature type="region of interest" description="Disordered" evidence="4">
    <location>
        <begin position="711"/>
        <end position="757"/>
    </location>
</feature>
<feature type="compositionally biased region" description="Low complexity" evidence="4">
    <location>
        <begin position="1099"/>
        <end position="1151"/>
    </location>
</feature>
<evidence type="ECO:0000313" key="7">
    <source>
        <dbReference type="Proteomes" id="UP001168990"/>
    </source>
</evidence>
<evidence type="ECO:0000256" key="3">
    <source>
        <dbReference type="ARBA" id="ARBA00022801"/>
    </source>
</evidence>
<dbReference type="FunFam" id="3.90.70.10:FF:000041">
    <property type="entry name" value="Inactive ubiquitin carboxyl-terminal hydrolase 53"/>
    <property type="match status" value="1"/>
</dbReference>
<reference evidence="6" key="2">
    <citation type="submission" date="2023-03" db="EMBL/GenBank/DDBJ databases">
        <authorList>
            <person name="Inwood S.N."/>
            <person name="Skelly J.G."/>
            <person name="Guhlin J."/>
            <person name="Harrop T.W.R."/>
            <person name="Goldson S.G."/>
            <person name="Dearden P.K."/>
        </authorList>
    </citation>
    <scope>NUCLEOTIDE SEQUENCE</scope>
    <source>
        <strain evidence="6">Irish</strain>
        <tissue evidence="6">Whole body</tissue>
    </source>
</reference>
<organism evidence="6 7">
    <name type="scientific">Microctonus aethiopoides</name>
    <dbReference type="NCBI Taxonomy" id="144406"/>
    <lineage>
        <taxon>Eukaryota</taxon>
        <taxon>Metazoa</taxon>
        <taxon>Ecdysozoa</taxon>
        <taxon>Arthropoda</taxon>
        <taxon>Hexapoda</taxon>
        <taxon>Insecta</taxon>
        <taxon>Pterygota</taxon>
        <taxon>Neoptera</taxon>
        <taxon>Endopterygota</taxon>
        <taxon>Hymenoptera</taxon>
        <taxon>Apocrita</taxon>
        <taxon>Ichneumonoidea</taxon>
        <taxon>Braconidae</taxon>
        <taxon>Euphorinae</taxon>
        <taxon>Microctonus</taxon>
    </lineage>
</organism>
<dbReference type="SUPFAM" id="SSF54001">
    <property type="entry name" value="Cysteine proteinases"/>
    <property type="match status" value="1"/>
</dbReference>
<dbReference type="Pfam" id="PF00443">
    <property type="entry name" value="UCH"/>
    <property type="match status" value="1"/>
</dbReference>
<dbReference type="InterPro" id="IPR028889">
    <property type="entry name" value="USP"/>
</dbReference>